<dbReference type="InterPro" id="IPR036259">
    <property type="entry name" value="MFS_trans_sf"/>
</dbReference>
<dbReference type="GO" id="GO:0005886">
    <property type="term" value="C:plasma membrane"/>
    <property type="evidence" value="ECO:0007669"/>
    <property type="project" value="TreeGrafter"/>
</dbReference>
<evidence type="ECO:0000313" key="10">
    <source>
        <dbReference type="Proteomes" id="UP000289323"/>
    </source>
</evidence>
<comment type="subcellular location">
    <subcellularLocation>
        <location evidence="1">Membrane</location>
        <topology evidence="1">Multi-pass membrane protein</topology>
    </subcellularLocation>
</comment>
<evidence type="ECO:0000256" key="1">
    <source>
        <dbReference type="ARBA" id="ARBA00004141"/>
    </source>
</evidence>
<evidence type="ECO:0000256" key="7">
    <source>
        <dbReference type="SAM" id="Phobius"/>
    </source>
</evidence>
<feature type="transmembrane region" description="Helical" evidence="7">
    <location>
        <begin position="486"/>
        <end position="506"/>
    </location>
</feature>
<feature type="transmembrane region" description="Helical" evidence="7">
    <location>
        <begin position="425"/>
        <end position="449"/>
    </location>
</feature>
<gene>
    <name evidence="9" type="ORF">TT172_LOCUS5027</name>
</gene>
<dbReference type="Proteomes" id="UP000289323">
    <property type="component" value="Unassembled WGS sequence"/>
</dbReference>
<name>A0A446BJF0_9PEZI</name>
<evidence type="ECO:0000259" key="8">
    <source>
        <dbReference type="PROSITE" id="PS50850"/>
    </source>
</evidence>
<feature type="transmembrane region" description="Helical" evidence="7">
    <location>
        <begin position="216"/>
        <end position="236"/>
    </location>
</feature>
<feature type="domain" description="Major facilitator superfamily (MFS) profile" evidence="8">
    <location>
        <begin position="62"/>
        <end position="513"/>
    </location>
</feature>
<feature type="compositionally biased region" description="Polar residues" evidence="6">
    <location>
        <begin position="1"/>
        <end position="19"/>
    </location>
</feature>
<dbReference type="EMBL" id="OUUZ01000009">
    <property type="protein sequence ID" value="SPQ22608.1"/>
    <property type="molecule type" value="Genomic_DNA"/>
</dbReference>
<evidence type="ECO:0000313" key="9">
    <source>
        <dbReference type="EMBL" id="SPQ22608.1"/>
    </source>
</evidence>
<dbReference type="PROSITE" id="PS50850">
    <property type="entry name" value="MFS"/>
    <property type="match status" value="1"/>
</dbReference>
<dbReference type="AlphaFoldDB" id="A0A446BJF0"/>
<feature type="transmembrane region" description="Helical" evidence="7">
    <location>
        <begin position="395"/>
        <end position="413"/>
    </location>
</feature>
<organism evidence="9 10">
    <name type="scientific">Thermothielavioides terrestris</name>
    <dbReference type="NCBI Taxonomy" id="2587410"/>
    <lineage>
        <taxon>Eukaryota</taxon>
        <taxon>Fungi</taxon>
        <taxon>Dikarya</taxon>
        <taxon>Ascomycota</taxon>
        <taxon>Pezizomycotina</taxon>
        <taxon>Sordariomycetes</taxon>
        <taxon>Sordariomycetidae</taxon>
        <taxon>Sordariales</taxon>
        <taxon>Chaetomiaceae</taxon>
        <taxon>Thermothielavioides</taxon>
    </lineage>
</organism>
<feature type="transmembrane region" description="Helical" evidence="7">
    <location>
        <begin position="302"/>
        <end position="322"/>
    </location>
</feature>
<evidence type="ECO:0000256" key="5">
    <source>
        <dbReference type="ARBA" id="ARBA00023136"/>
    </source>
</evidence>
<dbReference type="SUPFAM" id="SSF103473">
    <property type="entry name" value="MFS general substrate transporter"/>
    <property type="match status" value="1"/>
</dbReference>
<evidence type="ECO:0000256" key="4">
    <source>
        <dbReference type="ARBA" id="ARBA00022989"/>
    </source>
</evidence>
<keyword evidence="4 7" id="KW-1133">Transmembrane helix</keyword>
<keyword evidence="3 7" id="KW-0812">Transmembrane</keyword>
<protein>
    <submittedName>
        <fullName evidence="9">B678dddd-d512-439b-891c-5d6061285b37</fullName>
    </submittedName>
</protein>
<dbReference type="Gene3D" id="1.20.1250.20">
    <property type="entry name" value="MFS general substrate transporter like domains"/>
    <property type="match status" value="1"/>
</dbReference>
<dbReference type="Pfam" id="PF07690">
    <property type="entry name" value="MFS_1"/>
    <property type="match status" value="1"/>
</dbReference>
<feature type="transmembrane region" description="Helical" evidence="7">
    <location>
        <begin position="461"/>
        <end position="480"/>
    </location>
</feature>
<feature type="transmembrane region" description="Helical" evidence="7">
    <location>
        <begin position="61"/>
        <end position="81"/>
    </location>
</feature>
<feature type="transmembrane region" description="Helical" evidence="7">
    <location>
        <begin position="127"/>
        <end position="145"/>
    </location>
</feature>
<dbReference type="PANTHER" id="PTHR23502">
    <property type="entry name" value="MAJOR FACILITATOR SUPERFAMILY"/>
    <property type="match status" value="1"/>
</dbReference>
<reference evidence="9 10" key="1">
    <citation type="submission" date="2018-04" db="EMBL/GenBank/DDBJ databases">
        <authorList>
            <person name="Huttner S."/>
            <person name="Dainat J."/>
        </authorList>
    </citation>
    <scope>NUCLEOTIDE SEQUENCE [LARGE SCALE GENOMIC DNA]</scope>
</reference>
<evidence type="ECO:0000256" key="2">
    <source>
        <dbReference type="ARBA" id="ARBA00022448"/>
    </source>
</evidence>
<proteinExistence type="predicted"/>
<dbReference type="FunFam" id="1.20.1720.10:FF:000009">
    <property type="entry name" value="MFS multidrug transporter"/>
    <property type="match status" value="1"/>
</dbReference>
<keyword evidence="2" id="KW-0813">Transport</keyword>
<feature type="region of interest" description="Disordered" evidence="6">
    <location>
        <begin position="1"/>
        <end position="44"/>
    </location>
</feature>
<evidence type="ECO:0000256" key="6">
    <source>
        <dbReference type="SAM" id="MobiDB-lite"/>
    </source>
</evidence>
<dbReference type="GO" id="GO:0022857">
    <property type="term" value="F:transmembrane transporter activity"/>
    <property type="evidence" value="ECO:0007669"/>
    <property type="project" value="InterPro"/>
</dbReference>
<keyword evidence="5 7" id="KW-0472">Membrane</keyword>
<evidence type="ECO:0000256" key="3">
    <source>
        <dbReference type="ARBA" id="ARBA00022692"/>
    </source>
</evidence>
<dbReference type="InterPro" id="IPR020846">
    <property type="entry name" value="MFS_dom"/>
</dbReference>
<dbReference type="PANTHER" id="PTHR23502:SF51">
    <property type="entry name" value="QUINIDINE RESISTANCE PROTEIN 1-RELATED"/>
    <property type="match status" value="1"/>
</dbReference>
<accession>A0A446BJF0</accession>
<feature type="transmembrane region" description="Helical" evidence="7">
    <location>
        <begin position="93"/>
        <end position="115"/>
    </location>
</feature>
<sequence>MTPQENPDISNADVATTPQADPDEEKGPGGVIQDANDDQPPAEAGELQAPHTIFTTWEKRFIVFVASAAGFFSPISANIYFPALNSLSRDYGVSATLINLTVTVYMIFQGLAPSFTGSLSDNVGRRPIYFMCFVIYIGANIGLALQHSFAALMVLRCVQSSGSSGTVALANAVVSDVASAAERGVYIGYASVGGMLGVALGPILGGVLSSYLGWRAIFWFLTICAGVMLLAIGLFLPETARSVVDNGSLSPQRWNRSLWDLLPRVKRRKASVRPTGVTKGRKRGVINPFSTLKICFDKEASIVLLVNGISYAGYFAIATAIPSQFAKIYGFDDLKIGLCFIPIGVSSGLSTVLVGRAIDWNFARHARLLGLTPAEAKQKNRELGSFPIERVRCEVALPVLALASVSTIVYGWVLDYQTSVAAPLVMLFFVGFCATGFFTILSVLMVDIYPHAPATATAANNLVRCWLGAAASVLIIPMIARMTSGWAYTFFALLYLLLAPPLWVTMRWGPKWRAERTKREKEMEKSAT</sequence>
<feature type="transmembrane region" description="Helical" evidence="7">
    <location>
        <begin position="186"/>
        <end position="204"/>
    </location>
</feature>
<dbReference type="InterPro" id="IPR011701">
    <property type="entry name" value="MFS"/>
</dbReference>
<feature type="transmembrane region" description="Helical" evidence="7">
    <location>
        <begin position="334"/>
        <end position="358"/>
    </location>
</feature>